<evidence type="ECO:0000313" key="5">
    <source>
        <dbReference type="EMBL" id="EDW11522.1"/>
    </source>
</evidence>
<dbReference type="EMBL" id="CH933807">
    <property type="protein sequence ID" value="EDW11522.1"/>
    <property type="molecule type" value="Genomic_DNA"/>
</dbReference>
<gene>
    <name evidence="5" type="primary">Dmoj\GI17185</name>
    <name evidence="5" type="ORF">Dmoj_GI17185</name>
</gene>
<dbReference type="HOGENOM" id="CLU_310407_0_0_1"/>
<protein>
    <submittedName>
        <fullName evidence="5">Uncharacterized protein, isoform A</fullName>
    </submittedName>
    <submittedName>
        <fullName evidence="6">Uncharacterized protein, isoform B</fullName>
    </submittedName>
    <submittedName>
        <fullName evidence="7">Uncharacterized protein, isoform D</fullName>
    </submittedName>
    <submittedName>
        <fullName evidence="8">Uncharacterized protein, isoform E</fullName>
    </submittedName>
    <submittedName>
        <fullName evidence="9">Uncharacterized protein, isoform F</fullName>
    </submittedName>
    <submittedName>
        <fullName evidence="10">Uncharacterized protein, isoform G</fullName>
    </submittedName>
</protein>
<keyword evidence="2" id="KW-1133">Transmembrane helix</keyword>
<dbReference type="KEGG" id="dmo:Dmoj_GI17185"/>
<dbReference type="Pfam" id="PF23619">
    <property type="entry name" value="Ig_VWA7"/>
    <property type="match status" value="1"/>
</dbReference>
<dbReference type="PANTHER" id="PTHR14905">
    <property type="entry name" value="NG37"/>
    <property type="match status" value="1"/>
</dbReference>
<feature type="transmembrane region" description="Helical" evidence="2">
    <location>
        <begin position="953"/>
        <end position="974"/>
    </location>
</feature>
<feature type="compositionally biased region" description="Polar residues" evidence="1">
    <location>
        <begin position="73"/>
        <end position="90"/>
    </location>
</feature>
<evidence type="ECO:0000313" key="11">
    <source>
        <dbReference type="Proteomes" id="UP000009192"/>
    </source>
</evidence>
<evidence type="ECO:0000256" key="2">
    <source>
        <dbReference type="SAM" id="Phobius"/>
    </source>
</evidence>
<feature type="signal peptide" evidence="3">
    <location>
        <begin position="1"/>
        <end position="24"/>
    </location>
</feature>
<evidence type="ECO:0000256" key="1">
    <source>
        <dbReference type="SAM" id="MobiDB-lite"/>
    </source>
</evidence>
<keyword evidence="3" id="KW-0732">Signal</keyword>
<evidence type="ECO:0000313" key="8">
    <source>
        <dbReference type="EMBL" id="KRG02739.1"/>
    </source>
</evidence>
<dbReference type="EMBL" id="CH933807">
    <property type="protein sequence ID" value="KRG02736.1"/>
    <property type="molecule type" value="Genomic_DNA"/>
</dbReference>
<dbReference type="OMA" id="NVFIRAE"/>
<keyword evidence="11" id="KW-1185">Reference proteome</keyword>
<reference evidence="5" key="3">
    <citation type="submission" date="2008-06" db="EMBL/GenBank/DDBJ databases">
        <authorList>
            <consortium name="FlyBase"/>
        </authorList>
    </citation>
    <scope>NUCLEOTIDE SEQUENCE</scope>
    <source>
        <strain evidence="5">TSC#15081-1352.22</strain>
    </source>
</reference>
<dbReference type="InterPro" id="IPR052577">
    <property type="entry name" value="VWA7"/>
</dbReference>
<evidence type="ECO:0000259" key="4">
    <source>
        <dbReference type="Pfam" id="PF23619"/>
    </source>
</evidence>
<dbReference type="EMBL" id="CH933807">
    <property type="protein sequence ID" value="KRG02739.1"/>
    <property type="molecule type" value="Genomic_DNA"/>
</dbReference>
<dbReference type="eggNOG" id="ENOG502SAKK">
    <property type="taxonomic scope" value="Eukaryota"/>
</dbReference>
<dbReference type="InParanoid" id="B4KJS7"/>
<dbReference type="Proteomes" id="UP000009192">
    <property type="component" value="Unassembled WGS sequence"/>
</dbReference>
<dbReference type="InterPro" id="IPR057615">
    <property type="entry name" value="Ig_VWA7"/>
</dbReference>
<sequence>MILRTSRICLLGVWLLTMLTLLQAQGEDYGGDVGDADVGSSDDIYEPAEQEADLEAETQQRRNSIEAEESALPAQTVNELQSMEQPSTTDKVPAVVTEMPVPTAASATTEYDENTAAEVMEDAPTQKQETKVEKPARHSQEYYYEDMQDQEQDAEQQPKKQHKEPQEEATTATTTTVPEYVRKAKAERFPQTEPDYAEDDMMVEQQTQPINTPKDQAEGVIYRDEPAQPQAHMQQLPVSHKAKPFNPSSVEYYYDELDSTEHRITTTVQSTPTTTTGPTKTTETPLPVLAARFGGFVGFGGWPEPMPSAVPTNAPPVANPSPTTTTTKTIATTTTTPTPTTSAPRKQSKHIHLAKPELLPADQLRNYIKDVYIRMPLAVIVDPSPESLDQTKRLYMDALQDKNINIKIVLVTLNASGVPSAFSFNNTREFIAGLNSTKELEGGNAFVGVLQAAELVPYDSAIFISTAAIPPHTDIVQDAAITLLKKRIRLFMLWYGERSANENETEDAVGGILGEVAIRSGGEIIHIVSTEHGQHIAGNTLTLASDAYQGSQELELPVDTTLSSLHVRIDANMRRATLATPNGDINLKKHVKFKSSNDTRNTNPDELDAYVPLNKLRKATILRLQLTPESPSAAYNVFIRAERKADVFLGEIIKRIDSYYSHAVHESPLASLARSAKLKFPESREKLENEVDSPKSEVETFSETELVQPPTSLNQTQFAAATGEAQRASLNSMLLQRCGTKIELNTQSQLLLNAGQVATLLFEVTNMRAERVYQTVQVTDERRFLVQLSPTGFYLRARETSTVRLTVLAPTGTSPGTTDRVTFTSYGTETATLAVSLKVVSSIDAQDTTGPNLSWEFGNRCDYVRSDEQNCGDRFWTLDVTAQDWQSGILRLQSTPADGLFYRNYYTAGTTEPMKATYMASCCEPKVAITAFDAAGNQRSINIDVRDIVLTEAAIAAICLGAILLLLLIVLLIWGIMWCCKRRKVSLELPTYRSHSTRSME</sequence>
<feature type="region of interest" description="Disordered" evidence="1">
    <location>
        <begin position="319"/>
        <end position="350"/>
    </location>
</feature>
<reference evidence="5" key="2">
    <citation type="journal article" date="2008" name="Bioinformatics">
        <title>Assembly reconciliation.</title>
        <authorList>
            <person name="Zimin A.V."/>
            <person name="Smith D.R."/>
            <person name="Sutton G."/>
            <person name="Yorke J.A."/>
        </authorList>
    </citation>
    <scope>NUCLEOTIDE SEQUENCE</scope>
    <source>
        <strain evidence="5">TSC#15081-1352.22</strain>
    </source>
</reference>
<dbReference type="EMBL" id="CH933807">
    <property type="protein sequence ID" value="KRG02740.1"/>
    <property type="molecule type" value="Genomic_DNA"/>
</dbReference>
<keyword evidence="2" id="KW-0812">Transmembrane</keyword>
<dbReference type="PANTHER" id="PTHR14905:SF7">
    <property type="entry name" value="VON WILLEBRAND FACTOR A DOMAIN-CONTAINING PROTEIN 7"/>
    <property type="match status" value="1"/>
</dbReference>
<keyword evidence="2" id="KW-0472">Membrane</keyword>
<dbReference type="EMBL" id="CH933807">
    <property type="protein sequence ID" value="KRG02738.1"/>
    <property type="molecule type" value="Genomic_DNA"/>
</dbReference>
<organism evidence="5 11">
    <name type="scientific">Drosophila mojavensis</name>
    <name type="common">Fruit fly</name>
    <dbReference type="NCBI Taxonomy" id="7230"/>
    <lineage>
        <taxon>Eukaryota</taxon>
        <taxon>Metazoa</taxon>
        <taxon>Ecdysozoa</taxon>
        <taxon>Arthropoda</taxon>
        <taxon>Hexapoda</taxon>
        <taxon>Insecta</taxon>
        <taxon>Pterygota</taxon>
        <taxon>Neoptera</taxon>
        <taxon>Endopterygota</taxon>
        <taxon>Diptera</taxon>
        <taxon>Brachycera</taxon>
        <taxon>Muscomorpha</taxon>
        <taxon>Ephydroidea</taxon>
        <taxon>Drosophilidae</taxon>
        <taxon>Drosophila</taxon>
    </lineage>
</organism>
<evidence type="ECO:0000313" key="9">
    <source>
        <dbReference type="EMBL" id="KRG02740.1"/>
    </source>
</evidence>
<proteinExistence type="predicted"/>
<feature type="domain" description="VWA7 Ig-like" evidence="4">
    <location>
        <begin position="745"/>
        <end position="831"/>
    </location>
</feature>
<dbReference type="AlphaFoldDB" id="B4KJS7"/>
<evidence type="ECO:0000313" key="7">
    <source>
        <dbReference type="EMBL" id="KRG02738.1"/>
    </source>
</evidence>
<name>B4KJS7_DROMO</name>
<accession>B4KJS7</accession>
<feature type="region of interest" description="Disordered" evidence="1">
    <location>
        <begin position="147"/>
        <end position="176"/>
    </location>
</feature>
<evidence type="ECO:0000256" key="3">
    <source>
        <dbReference type="SAM" id="SignalP"/>
    </source>
</evidence>
<reference evidence="5 11" key="1">
    <citation type="journal article" date="2007" name="Nature">
        <title>Evolution of genes and genomes on the Drosophila phylogeny.</title>
        <authorList>
            <consortium name="Drosophila 12 Genomes Consortium"/>
            <person name="Clark A.G."/>
            <person name="Eisen M.B."/>
            <person name="Smith D.R."/>
            <person name="Bergman C.M."/>
            <person name="Oliver B."/>
            <person name="Markow T.A."/>
            <person name="Kaufman T.C."/>
            <person name="Kellis M."/>
            <person name="Gelbart W."/>
            <person name="Iyer V.N."/>
            <person name="Pollard D.A."/>
            <person name="Sackton T.B."/>
            <person name="Larracuente A.M."/>
            <person name="Singh N.D."/>
            <person name="Abad J.P."/>
            <person name="Abt D.N."/>
            <person name="Adryan B."/>
            <person name="Aguade M."/>
            <person name="Akashi H."/>
            <person name="Anderson W.W."/>
            <person name="Aquadro C.F."/>
            <person name="Ardell D.H."/>
            <person name="Arguello R."/>
            <person name="Artieri C.G."/>
            <person name="Barbash D.A."/>
            <person name="Barker D."/>
            <person name="Barsanti P."/>
            <person name="Batterham P."/>
            <person name="Batzoglou S."/>
            <person name="Begun D."/>
            <person name="Bhutkar A."/>
            <person name="Blanco E."/>
            <person name="Bosak S.A."/>
            <person name="Bradley R.K."/>
            <person name="Brand A.D."/>
            <person name="Brent M.R."/>
            <person name="Brooks A.N."/>
            <person name="Brown R.H."/>
            <person name="Butlin R.K."/>
            <person name="Caggese C."/>
            <person name="Calvi B.R."/>
            <person name="Bernardo de Carvalho A."/>
            <person name="Caspi A."/>
            <person name="Castrezana S."/>
            <person name="Celniker S.E."/>
            <person name="Chang J.L."/>
            <person name="Chapple C."/>
            <person name="Chatterji S."/>
            <person name="Chinwalla A."/>
            <person name="Civetta A."/>
            <person name="Clifton S.W."/>
            <person name="Comeron J.M."/>
            <person name="Costello J.C."/>
            <person name="Coyne J.A."/>
            <person name="Daub J."/>
            <person name="David R.G."/>
            <person name="Delcher A.L."/>
            <person name="Delehaunty K."/>
            <person name="Do C.B."/>
            <person name="Ebling H."/>
            <person name="Edwards K."/>
            <person name="Eickbush T."/>
            <person name="Evans J.D."/>
            <person name="Filipski A."/>
            <person name="Findeiss S."/>
            <person name="Freyhult E."/>
            <person name="Fulton L."/>
            <person name="Fulton R."/>
            <person name="Garcia A.C."/>
            <person name="Gardiner A."/>
            <person name="Garfield D.A."/>
            <person name="Garvin B.E."/>
            <person name="Gibson G."/>
            <person name="Gilbert D."/>
            <person name="Gnerre S."/>
            <person name="Godfrey J."/>
            <person name="Good R."/>
            <person name="Gotea V."/>
            <person name="Gravely B."/>
            <person name="Greenberg A.J."/>
            <person name="Griffiths-Jones S."/>
            <person name="Gross S."/>
            <person name="Guigo R."/>
            <person name="Gustafson E.A."/>
            <person name="Haerty W."/>
            <person name="Hahn M.W."/>
            <person name="Halligan D.L."/>
            <person name="Halpern A.L."/>
            <person name="Halter G.M."/>
            <person name="Han M.V."/>
            <person name="Heger A."/>
            <person name="Hillier L."/>
            <person name="Hinrichs A.S."/>
            <person name="Holmes I."/>
            <person name="Hoskins R.A."/>
            <person name="Hubisz M.J."/>
            <person name="Hultmark D."/>
            <person name="Huntley M.A."/>
            <person name="Jaffe D.B."/>
            <person name="Jagadeeshan S."/>
            <person name="Jeck W.R."/>
            <person name="Johnson J."/>
            <person name="Jones C.D."/>
            <person name="Jordan W.C."/>
            <person name="Karpen G.H."/>
            <person name="Kataoka E."/>
            <person name="Keightley P.D."/>
            <person name="Kheradpour P."/>
            <person name="Kirkness E.F."/>
            <person name="Koerich L.B."/>
            <person name="Kristiansen K."/>
            <person name="Kudrna D."/>
            <person name="Kulathinal R.J."/>
            <person name="Kumar S."/>
            <person name="Kwok R."/>
            <person name="Lander E."/>
            <person name="Langley C.H."/>
            <person name="Lapoint R."/>
            <person name="Lazzaro B.P."/>
            <person name="Lee S.J."/>
            <person name="Levesque L."/>
            <person name="Li R."/>
            <person name="Lin C.F."/>
            <person name="Lin M.F."/>
            <person name="Lindblad-Toh K."/>
            <person name="Llopart A."/>
            <person name="Long M."/>
            <person name="Low L."/>
            <person name="Lozovsky E."/>
            <person name="Lu J."/>
            <person name="Luo M."/>
            <person name="Machado C.A."/>
            <person name="Makalowski W."/>
            <person name="Marzo M."/>
            <person name="Matsuda M."/>
            <person name="Matzkin L."/>
            <person name="McAllister B."/>
            <person name="McBride C.S."/>
            <person name="McKernan B."/>
            <person name="McKernan K."/>
            <person name="Mendez-Lago M."/>
            <person name="Minx P."/>
            <person name="Mollenhauer M.U."/>
            <person name="Montooth K."/>
            <person name="Mount S.M."/>
            <person name="Mu X."/>
            <person name="Myers E."/>
            <person name="Negre B."/>
            <person name="Newfeld S."/>
            <person name="Nielsen R."/>
            <person name="Noor M.A."/>
            <person name="O'Grady P."/>
            <person name="Pachter L."/>
            <person name="Papaceit M."/>
            <person name="Parisi M.J."/>
            <person name="Parisi M."/>
            <person name="Parts L."/>
            <person name="Pedersen J.S."/>
            <person name="Pesole G."/>
            <person name="Phillippy A.M."/>
            <person name="Ponting C.P."/>
            <person name="Pop M."/>
            <person name="Porcelli D."/>
            <person name="Powell J.R."/>
            <person name="Prohaska S."/>
            <person name="Pruitt K."/>
            <person name="Puig M."/>
            <person name="Quesneville H."/>
            <person name="Ram K.R."/>
            <person name="Rand D."/>
            <person name="Rasmussen M.D."/>
            <person name="Reed L.K."/>
            <person name="Reenan R."/>
            <person name="Reily A."/>
            <person name="Remington K.A."/>
            <person name="Rieger T.T."/>
            <person name="Ritchie M.G."/>
            <person name="Robin C."/>
            <person name="Rogers Y.H."/>
            <person name="Rohde C."/>
            <person name="Rozas J."/>
            <person name="Rubenfield M.J."/>
            <person name="Ruiz A."/>
            <person name="Russo S."/>
            <person name="Salzberg S.L."/>
            <person name="Sanchez-Gracia A."/>
            <person name="Saranga D.J."/>
            <person name="Sato H."/>
            <person name="Schaeffer S.W."/>
            <person name="Schatz M.C."/>
            <person name="Schlenke T."/>
            <person name="Schwartz R."/>
            <person name="Segarra C."/>
            <person name="Singh R.S."/>
            <person name="Sirot L."/>
            <person name="Sirota M."/>
            <person name="Sisneros N.B."/>
            <person name="Smith C.D."/>
            <person name="Smith T.F."/>
            <person name="Spieth J."/>
            <person name="Stage D.E."/>
            <person name="Stark A."/>
            <person name="Stephan W."/>
            <person name="Strausberg R.L."/>
            <person name="Strempel S."/>
            <person name="Sturgill D."/>
            <person name="Sutton G."/>
            <person name="Sutton G.G."/>
            <person name="Tao W."/>
            <person name="Teichmann S."/>
            <person name="Tobari Y.N."/>
            <person name="Tomimura Y."/>
            <person name="Tsolas J.M."/>
            <person name="Valente V.L."/>
            <person name="Venter E."/>
            <person name="Venter J.C."/>
            <person name="Vicario S."/>
            <person name="Vieira F.G."/>
            <person name="Vilella A.J."/>
            <person name="Villasante A."/>
            <person name="Walenz B."/>
            <person name="Wang J."/>
            <person name="Wasserman M."/>
            <person name="Watts T."/>
            <person name="Wilson D."/>
            <person name="Wilson R.K."/>
            <person name="Wing R.A."/>
            <person name="Wolfner M.F."/>
            <person name="Wong A."/>
            <person name="Wong G.K."/>
            <person name="Wu C.I."/>
            <person name="Wu G."/>
            <person name="Yamamoto D."/>
            <person name="Yang H.P."/>
            <person name="Yang S.P."/>
            <person name="Yorke J.A."/>
            <person name="Yoshida K."/>
            <person name="Zdobnov E."/>
            <person name="Zhang P."/>
            <person name="Zhang Y."/>
            <person name="Zimin A.V."/>
            <person name="Baldwin J."/>
            <person name="Abdouelleil A."/>
            <person name="Abdulkadir J."/>
            <person name="Abebe A."/>
            <person name="Abera B."/>
            <person name="Abreu J."/>
            <person name="Acer S.C."/>
            <person name="Aftuck L."/>
            <person name="Alexander A."/>
            <person name="An P."/>
            <person name="Anderson E."/>
            <person name="Anderson S."/>
            <person name="Arachi H."/>
            <person name="Azer M."/>
            <person name="Bachantsang P."/>
            <person name="Barry A."/>
            <person name="Bayul T."/>
            <person name="Berlin A."/>
            <person name="Bessette D."/>
            <person name="Bloom T."/>
            <person name="Blye J."/>
            <person name="Boguslavskiy L."/>
            <person name="Bonnet C."/>
            <person name="Boukhgalter B."/>
            <person name="Bourzgui I."/>
            <person name="Brown A."/>
            <person name="Cahill P."/>
            <person name="Channer S."/>
            <person name="Cheshatsang Y."/>
            <person name="Chuda L."/>
            <person name="Citroen M."/>
            <person name="Collymore A."/>
            <person name="Cooke P."/>
            <person name="Costello M."/>
            <person name="D'Aco K."/>
            <person name="Daza R."/>
            <person name="De Haan G."/>
            <person name="DeGray S."/>
            <person name="DeMaso C."/>
            <person name="Dhargay N."/>
            <person name="Dooley K."/>
            <person name="Dooley E."/>
            <person name="Doricent M."/>
            <person name="Dorje P."/>
            <person name="Dorjee K."/>
            <person name="Dupes A."/>
            <person name="Elong R."/>
            <person name="Falk J."/>
            <person name="Farina A."/>
            <person name="Faro S."/>
            <person name="Ferguson D."/>
            <person name="Fisher S."/>
            <person name="Foley C.D."/>
            <person name="Franke A."/>
            <person name="Friedrich D."/>
            <person name="Gadbois L."/>
            <person name="Gearin G."/>
            <person name="Gearin C.R."/>
            <person name="Giannoukos G."/>
            <person name="Goode T."/>
            <person name="Graham J."/>
            <person name="Grandbois E."/>
            <person name="Grewal S."/>
            <person name="Gyaltsen K."/>
            <person name="Hafez N."/>
            <person name="Hagos B."/>
            <person name="Hall J."/>
            <person name="Henson C."/>
            <person name="Hollinger A."/>
            <person name="Honan T."/>
            <person name="Huard M.D."/>
            <person name="Hughes L."/>
            <person name="Hurhula B."/>
            <person name="Husby M.E."/>
            <person name="Kamat A."/>
            <person name="Kanga B."/>
            <person name="Kashin S."/>
            <person name="Khazanovich D."/>
            <person name="Kisner P."/>
            <person name="Lance K."/>
            <person name="Lara M."/>
            <person name="Lee W."/>
            <person name="Lennon N."/>
            <person name="Letendre F."/>
            <person name="LeVine R."/>
            <person name="Lipovsky A."/>
            <person name="Liu X."/>
            <person name="Liu J."/>
            <person name="Liu S."/>
            <person name="Lokyitsang T."/>
            <person name="Lokyitsang Y."/>
            <person name="Lubonja R."/>
            <person name="Lui A."/>
            <person name="MacDonald P."/>
            <person name="Magnisalis V."/>
            <person name="Maru K."/>
            <person name="Matthews C."/>
            <person name="McCusker W."/>
            <person name="McDonough S."/>
            <person name="Mehta T."/>
            <person name="Meldrim J."/>
            <person name="Meneus L."/>
            <person name="Mihai O."/>
            <person name="Mihalev A."/>
            <person name="Mihova T."/>
            <person name="Mittelman R."/>
            <person name="Mlenga V."/>
            <person name="Montmayeur A."/>
            <person name="Mulrain L."/>
            <person name="Navidi A."/>
            <person name="Naylor J."/>
            <person name="Negash T."/>
            <person name="Nguyen T."/>
            <person name="Nguyen N."/>
            <person name="Nicol R."/>
            <person name="Norbu C."/>
            <person name="Norbu N."/>
            <person name="Novod N."/>
            <person name="O'Neill B."/>
            <person name="Osman S."/>
            <person name="Markiewicz E."/>
            <person name="Oyono O.L."/>
            <person name="Patti C."/>
            <person name="Phunkhang P."/>
            <person name="Pierre F."/>
            <person name="Priest M."/>
            <person name="Raghuraman S."/>
            <person name="Rege F."/>
            <person name="Reyes R."/>
            <person name="Rise C."/>
            <person name="Rogov P."/>
            <person name="Ross K."/>
            <person name="Ryan E."/>
            <person name="Settipalli S."/>
            <person name="Shea T."/>
            <person name="Sherpa N."/>
            <person name="Shi L."/>
            <person name="Shih D."/>
            <person name="Sparrow T."/>
            <person name="Spaulding J."/>
            <person name="Stalker J."/>
            <person name="Stange-Thomann N."/>
            <person name="Stavropoulos S."/>
            <person name="Stone C."/>
            <person name="Strader C."/>
            <person name="Tesfaye S."/>
            <person name="Thomson T."/>
            <person name="Thoulutsang Y."/>
            <person name="Thoulutsang D."/>
            <person name="Topham K."/>
            <person name="Topping I."/>
            <person name="Tsamla T."/>
            <person name="Vassiliev H."/>
            <person name="Vo A."/>
            <person name="Wangchuk T."/>
            <person name="Wangdi T."/>
            <person name="Weiand M."/>
            <person name="Wilkinson J."/>
            <person name="Wilson A."/>
            <person name="Yadav S."/>
            <person name="Young G."/>
            <person name="Yu Q."/>
            <person name="Zembek L."/>
            <person name="Zhong D."/>
            <person name="Zimmer A."/>
            <person name="Zwirko Z."/>
            <person name="Jaffe D.B."/>
            <person name="Alvarez P."/>
            <person name="Brockman W."/>
            <person name="Butler J."/>
            <person name="Chin C."/>
            <person name="Gnerre S."/>
            <person name="Grabherr M."/>
            <person name="Kleber M."/>
            <person name="Mauceli E."/>
            <person name="MacCallum I."/>
        </authorList>
    </citation>
    <scope>NUCLEOTIDE SEQUENCE [LARGE SCALE GENOMIC DNA]</scope>
    <source>
        <strain evidence="5">TSC#15081-1352.22</strain>
        <strain evidence="11">Tucson 15081-1352.22</strain>
    </source>
</reference>
<dbReference type="OrthoDB" id="6610237at2759"/>
<evidence type="ECO:0000313" key="6">
    <source>
        <dbReference type="EMBL" id="KRG02736.1"/>
    </source>
</evidence>
<feature type="compositionally biased region" description="Low complexity" evidence="1">
    <location>
        <begin position="320"/>
        <end position="344"/>
    </location>
</feature>
<evidence type="ECO:0000313" key="10">
    <source>
        <dbReference type="EMBL" id="KRG02741.1"/>
    </source>
</evidence>
<feature type="chain" id="PRO_5014298732" evidence="3">
    <location>
        <begin position="25"/>
        <end position="1001"/>
    </location>
</feature>
<feature type="region of interest" description="Disordered" evidence="1">
    <location>
        <begin position="49"/>
        <end position="92"/>
    </location>
</feature>
<dbReference type="EMBL" id="CH933807">
    <property type="protein sequence ID" value="KRG02741.1"/>
    <property type="molecule type" value="Genomic_DNA"/>
</dbReference>